<dbReference type="EMBL" id="GBXM01051770">
    <property type="protein sequence ID" value="JAH56807.1"/>
    <property type="molecule type" value="Transcribed_RNA"/>
</dbReference>
<accession>A0A0E9TTN0</accession>
<reference evidence="1" key="2">
    <citation type="journal article" date="2015" name="Fish Shellfish Immunol.">
        <title>Early steps in the European eel (Anguilla anguilla)-Vibrio vulnificus interaction in the gills: Role of the RtxA13 toxin.</title>
        <authorList>
            <person name="Callol A."/>
            <person name="Pajuelo D."/>
            <person name="Ebbesson L."/>
            <person name="Teles M."/>
            <person name="MacKenzie S."/>
            <person name="Amaro C."/>
        </authorList>
    </citation>
    <scope>NUCLEOTIDE SEQUENCE</scope>
</reference>
<sequence>MNKDFCQATIMIIHQLLGLYHGVAK</sequence>
<proteinExistence type="predicted"/>
<evidence type="ECO:0000313" key="1">
    <source>
        <dbReference type="EMBL" id="JAH56807.1"/>
    </source>
</evidence>
<name>A0A0E9TTN0_ANGAN</name>
<dbReference type="AlphaFoldDB" id="A0A0E9TTN0"/>
<organism evidence="1">
    <name type="scientific">Anguilla anguilla</name>
    <name type="common">European freshwater eel</name>
    <name type="synonym">Muraena anguilla</name>
    <dbReference type="NCBI Taxonomy" id="7936"/>
    <lineage>
        <taxon>Eukaryota</taxon>
        <taxon>Metazoa</taxon>
        <taxon>Chordata</taxon>
        <taxon>Craniata</taxon>
        <taxon>Vertebrata</taxon>
        <taxon>Euteleostomi</taxon>
        <taxon>Actinopterygii</taxon>
        <taxon>Neopterygii</taxon>
        <taxon>Teleostei</taxon>
        <taxon>Anguilliformes</taxon>
        <taxon>Anguillidae</taxon>
        <taxon>Anguilla</taxon>
    </lineage>
</organism>
<protein>
    <submittedName>
        <fullName evidence="1">Uncharacterized protein</fullName>
    </submittedName>
</protein>
<reference evidence="1" key="1">
    <citation type="submission" date="2014-11" db="EMBL/GenBank/DDBJ databases">
        <authorList>
            <person name="Amaro Gonzalez C."/>
        </authorList>
    </citation>
    <scope>NUCLEOTIDE SEQUENCE</scope>
</reference>